<dbReference type="GO" id="GO:0070006">
    <property type="term" value="F:metalloaminopeptidase activity"/>
    <property type="evidence" value="ECO:0007669"/>
    <property type="project" value="InterPro"/>
</dbReference>
<dbReference type="Gene3D" id="3.90.230.10">
    <property type="entry name" value="Creatinase/methionine aminopeptidase superfamily"/>
    <property type="match status" value="1"/>
</dbReference>
<keyword evidence="3" id="KW-0378">Hydrolase</keyword>
<dbReference type="SMART" id="SM01011">
    <property type="entry name" value="AMP_N"/>
    <property type="match status" value="1"/>
</dbReference>
<dbReference type="KEGG" id="cprv:CYPRO_0646"/>
<dbReference type="GO" id="GO:0006508">
    <property type="term" value="P:proteolysis"/>
    <property type="evidence" value="ECO:0007669"/>
    <property type="project" value="TreeGrafter"/>
</dbReference>
<dbReference type="Gene3D" id="3.40.350.10">
    <property type="entry name" value="Creatinase/prolidase N-terminal domain"/>
    <property type="match status" value="1"/>
</dbReference>
<comment type="cofactor">
    <cofactor evidence="1">
        <name>Mn(2+)</name>
        <dbReference type="ChEBI" id="CHEBI:29035"/>
    </cofactor>
</comment>
<dbReference type="InterPro" id="IPR052433">
    <property type="entry name" value="X-Pro_dipept-like"/>
</dbReference>
<dbReference type="GO" id="GO:0030145">
    <property type="term" value="F:manganese ion binding"/>
    <property type="evidence" value="ECO:0007669"/>
    <property type="project" value="InterPro"/>
</dbReference>
<evidence type="ECO:0000313" key="7">
    <source>
        <dbReference type="Proteomes" id="UP000254808"/>
    </source>
</evidence>
<dbReference type="Pfam" id="PF00557">
    <property type="entry name" value="Peptidase_M24"/>
    <property type="match status" value="1"/>
</dbReference>
<dbReference type="PANTHER" id="PTHR43226:SF1">
    <property type="entry name" value="XAA-PRO DIPEPTIDASE"/>
    <property type="match status" value="1"/>
</dbReference>
<dbReference type="Proteomes" id="UP000254808">
    <property type="component" value="Chromosome"/>
</dbReference>
<dbReference type="SUPFAM" id="SSF53092">
    <property type="entry name" value="Creatinase/prolidase N-terminal domain"/>
    <property type="match status" value="1"/>
</dbReference>
<dbReference type="PANTHER" id="PTHR43226">
    <property type="entry name" value="XAA-PRO AMINOPEPTIDASE 3"/>
    <property type="match status" value="1"/>
</dbReference>
<evidence type="ECO:0000256" key="1">
    <source>
        <dbReference type="ARBA" id="ARBA00001936"/>
    </source>
</evidence>
<dbReference type="EMBL" id="CP027806">
    <property type="protein sequence ID" value="AXI99930.1"/>
    <property type="molecule type" value="Genomic_DNA"/>
</dbReference>
<sequence>MEQTNRAKLFDVFKPDTDALIYMSGGRVSHRYNTDFEYSFRQESNFLYLTGIDEPDFHVLFDLQDQTWHLVLPKRDSKFAVWMGYVNSPDYYKEAFKPDSVFYDDKLEVVFRKRKPSMVYCNTQSDADFVTGHGLETDTVTLPEALAYCRSIKTDHELELMRRASKAASEAHIIAMKRAQTASWEYEVKADFEHHLVQQGMLHHPYSGIFASGKNSAILHYVDNSRRIPKGAQFLIDAGAEYKGYASDITRTFPVNGKFDGVFGDLYRLVLQALVETTSSARPGVKMEDLHLHACQVILRGLKDLGYLHGSIDDMMQVNLFALFFPHGLGHFLGLDTHDVGGYLKGVEPIDRPGLRFLRARRTLEKGMVITIEPGLYIIPALLEPAFSDPKQAPFLNESKLRNLLNFGGIRIEDNLVITETSYENLTNVPKKPEEIEAIIGD</sequence>
<dbReference type="OrthoDB" id="9806388at2"/>
<keyword evidence="4" id="KW-0464">Manganese</keyword>
<evidence type="ECO:0000256" key="3">
    <source>
        <dbReference type="ARBA" id="ARBA00022801"/>
    </source>
</evidence>
<evidence type="ECO:0000256" key="4">
    <source>
        <dbReference type="ARBA" id="ARBA00023211"/>
    </source>
</evidence>
<dbReference type="InterPro" id="IPR007865">
    <property type="entry name" value="Aminopep_P_N"/>
</dbReference>
<evidence type="ECO:0000256" key="2">
    <source>
        <dbReference type="ARBA" id="ARBA00022723"/>
    </source>
</evidence>
<gene>
    <name evidence="6" type="ORF">CYPRO_0646</name>
</gene>
<accession>A0A345UHH9</accession>
<feature type="domain" description="Aminopeptidase P N-terminal" evidence="5">
    <location>
        <begin position="1"/>
        <end position="128"/>
    </location>
</feature>
<organism evidence="6 7">
    <name type="scientific">Cyclonatronum proteinivorum</name>
    <dbReference type="NCBI Taxonomy" id="1457365"/>
    <lineage>
        <taxon>Bacteria</taxon>
        <taxon>Pseudomonadati</taxon>
        <taxon>Balneolota</taxon>
        <taxon>Balneolia</taxon>
        <taxon>Balneolales</taxon>
        <taxon>Cyclonatronaceae</taxon>
        <taxon>Cyclonatronum</taxon>
    </lineage>
</organism>
<dbReference type="AlphaFoldDB" id="A0A345UHH9"/>
<protein>
    <submittedName>
        <fullName evidence="6">Xaa-Pro dipeptidase</fullName>
    </submittedName>
</protein>
<dbReference type="RefSeq" id="WP_114983254.1">
    <property type="nucleotide sequence ID" value="NZ_CP027806.1"/>
</dbReference>
<dbReference type="InterPro" id="IPR029149">
    <property type="entry name" value="Creatin/AminoP/Spt16_N"/>
</dbReference>
<name>A0A345UHH9_9BACT</name>
<keyword evidence="7" id="KW-1185">Reference proteome</keyword>
<dbReference type="SUPFAM" id="SSF55920">
    <property type="entry name" value="Creatinase/aminopeptidase"/>
    <property type="match status" value="1"/>
</dbReference>
<keyword evidence="2" id="KW-0479">Metal-binding</keyword>
<evidence type="ECO:0000313" key="6">
    <source>
        <dbReference type="EMBL" id="AXI99930.1"/>
    </source>
</evidence>
<reference evidence="6 7" key="1">
    <citation type="submission" date="2018-03" db="EMBL/GenBank/DDBJ databases">
        <title>Phenotypic and genomic properties of Cyclonatronum proteinivorum gen. nov., sp. nov., a haloalkaliphilic bacteroidete from soda lakes possessing Na+-translocating rhodopsin.</title>
        <authorList>
            <person name="Toshchakov S.V."/>
            <person name="Korzhenkov A."/>
            <person name="Samarov N.I."/>
            <person name="Kublanov I.V."/>
            <person name="Muntyan M.S."/>
            <person name="Sorokin D.Y."/>
        </authorList>
    </citation>
    <scope>NUCLEOTIDE SEQUENCE [LARGE SCALE GENOMIC DNA]</scope>
    <source>
        <strain evidence="6 7">Omega</strain>
    </source>
</reference>
<dbReference type="InterPro" id="IPR036005">
    <property type="entry name" value="Creatinase/aminopeptidase-like"/>
</dbReference>
<evidence type="ECO:0000259" key="5">
    <source>
        <dbReference type="SMART" id="SM01011"/>
    </source>
</evidence>
<dbReference type="CDD" id="cd01087">
    <property type="entry name" value="Prolidase"/>
    <property type="match status" value="1"/>
</dbReference>
<dbReference type="InterPro" id="IPR000994">
    <property type="entry name" value="Pept_M24"/>
</dbReference>
<proteinExistence type="predicted"/>
<dbReference type="Pfam" id="PF05195">
    <property type="entry name" value="AMP_N"/>
    <property type="match status" value="1"/>
</dbReference>